<sequence length="273" mass="31593">MKIGYVCTNYNNTQFTRAAVASLVKNDDHEYQIVIVDNNSAPDSIASLHRLKDEFPDITVIFNPDNSGYFPGLNIGINHLRSHHADINYMVVGNNDLTFRTDFLQSIACHKALFQTYPVVSPDVITVDGIHQNPHVIDGISRFRELMYDLYYANYYLGRCIKWIASLTQRASDRRDEEQWETGQVIIQGHGSCYILGPLFFEKLQQLWAPTFLMGEEYFLSKQVNDAGMSIYYEPGIQVTHHWHATIEQLPSRAVWEMARKSHKTYREYVKIF</sequence>
<organism evidence="2 3">
    <name type="scientific">Janthinobacterium rivuli</name>
    <dbReference type="NCBI Taxonomy" id="2751478"/>
    <lineage>
        <taxon>Bacteria</taxon>
        <taxon>Pseudomonadati</taxon>
        <taxon>Pseudomonadota</taxon>
        <taxon>Betaproteobacteria</taxon>
        <taxon>Burkholderiales</taxon>
        <taxon>Oxalobacteraceae</taxon>
        <taxon>Janthinobacterium</taxon>
    </lineage>
</organism>
<reference evidence="2 3" key="1">
    <citation type="submission" date="2023-04" db="EMBL/GenBank/DDBJ databases">
        <title>Nanopore sequencing of Janthinobacterium from water.</title>
        <authorList>
            <person name="Ciuchcinski K."/>
            <person name="Rokowska A."/>
            <person name="Dziewit L."/>
        </authorList>
    </citation>
    <scope>NUCLEOTIDE SEQUENCE [LARGE SCALE GENOMIC DNA]</scope>
    <source>
        <strain evidence="2 3">DEMB2</strain>
    </source>
</reference>
<dbReference type="InterPro" id="IPR029044">
    <property type="entry name" value="Nucleotide-diphossugar_trans"/>
</dbReference>
<dbReference type="Proteomes" id="UP001219584">
    <property type="component" value="Chromosome"/>
</dbReference>
<dbReference type="SUPFAM" id="SSF53448">
    <property type="entry name" value="Nucleotide-diphospho-sugar transferases"/>
    <property type="match status" value="1"/>
</dbReference>
<evidence type="ECO:0000313" key="3">
    <source>
        <dbReference type="Proteomes" id="UP001219584"/>
    </source>
</evidence>
<dbReference type="EMBL" id="CP121464">
    <property type="protein sequence ID" value="WFR78975.1"/>
    <property type="molecule type" value="Genomic_DNA"/>
</dbReference>
<accession>A0ABY8I256</accession>
<dbReference type="EC" id="2.4.-.-" evidence="2"/>
<dbReference type="PANTHER" id="PTHR43179:SF7">
    <property type="entry name" value="RHAMNOSYLTRANSFERASE WBBL"/>
    <property type="match status" value="1"/>
</dbReference>
<feature type="domain" description="Glycosyltransferase 2-like" evidence="1">
    <location>
        <begin position="8"/>
        <end position="107"/>
    </location>
</feature>
<evidence type="ECO:0000313" key="2">
    <source>
        <dbReference type="EMBL" id="WFR78975.1"/>
    </source>
</evidence>
<dbReference type="RefSeq" id="WP_099401471.1">
    <property type="nucleotide sequence ID" value="NZ_CP121464.1"/>
</dbReference>
<gene>
    <name evidence="2" type="ORF">P9875_25310</name>
</gene>
<proteinExistence type="predicted"/>
<name>A0ABY8I256_9BURK</name>
<dbReference type="GO" id="GO:0016757">
    <property type="term" value="F:glycosyltransferase activity"/>
    <property type="evidence" value="ECO:0007669"/>
    <property type="project" value="UniProtKB-KW"/>
</dbReference>
<dbReference type="Pfam" id="PF00535">
    <property type="entry name" value="Glycos_transf_2"/>
    <property type="match status" value="1"/>
</dbReference>
<keyword evidence="2" id="KW-0328">Glycosyltransferase</keyword>
<evidence type="ECO:0000259" key="1">
    <source>
        <dbReference type="Pfam" id="PF00535"/>
    </source>
</evidence>
<protein>
    <submittedName>
        <fullName evidence="2">Glycosyltransferase</fullName>
        <ecNumber evidence="2">2.4.-.-</ecNumber>
    </submittedName>
</protein>
<keyword evidence="2" id="KW-0808">Transferase</keyword>
<keyword evidence="3" id="KW-1185">Reference proteome</keyword>
<dbReference type="InterPro" id="IPR001173">
    <property type="entry name" value="Glyco_trans_2-like"/>
</dbReference>
<dbReference type="PANTHER" id="PTHR43179">
    <property type="entry name" value="RHAMNOSYLTRANSFERASE WBBL"/>
    <property type="match status" value="1"/>
</dbReference>
<dbReference type="Gene3D" id="3.90.550.10">
    <property type="entry name" value="Spore Coat Polysaccharide Biosynthesis Protein SpsA, Chain A"/>
    <property type="match status" value="1"/>
</dbReference>